<dbReference type="OrthoDB" id="5046242at2759"/>
<dbReference type="InterPro" id="IPR002937">
    <property type="entry name" value="Amino_oxidase"/>
</dbReference>
<dbReference type="GO" id="GO:0046592">
    <property type="term" value="F:polyamine oxidase activity"/>
    <property type="evidence" value="ECO:0007669"/>
    <property type="project" value="TreeGrafter"/>
</dbReference>
<dbReference type="Proteomes" id="UP000708208">
    <property type="component" value="Unassembled WGS sequence"/>
</dbReference>
<gene>
    <name evidence="2" type="ORF">AFUS01_LOCUS46637</name>
</gene>
<reference evidence="2" key="1">
    <citation type="submission" date="2021-06" db="EMBL/GenBank/DDBJ databases">
        <authorList>
            <person name="Hodson N. C."/>
            <person name="Mongue J. A."/>
            <person name="Jaron S. K."/>
        </authorList>
    </citation>
    <scope>NUCLEOTIDE SEQUENCE</scope>
</reference>
<sequence>MLLEASNRIGGRVYTVKDEFAGQTETVERGAQWVHGEGSTFTLAKSFGEGLLEDDPFLDMMESNTDFGTSSGKGVTSPALLKTYLELFKTLREGPSEEDSSDISFGNWFLKKIKAKELPQDVHVTAFIHWLERLQTSIDAADSWYESSVRGQLVYANCPGCPTILWTQGYQTLINIILNESPTANDLPTWIKLNSQVTQIDYSNNPIITKTKDGTIFEADAVIVAVSLGVLKSDHGKLFQPPLPPVKVRTIEIWWDPNWVGLNLLWVEEDSMEFPKWATNMLGFYTSKTCPHTLTGWITGEMAREIESIDNKEIEGMIHKILRRFMKNDKIPQPKVTVTKWFTDPLFRGSYSFRSVQSEEQDVWAKDLAEPITLENDTMVCFAGEATHSSFYSTVHGAHDTGIREANRLIRFFTSKPLP</sequence>
<keyword evidence="3" id="KW-1185">Reference proteome</keyword>
<evidence type="ECO:0000313" key="2">
    <source>
        <dbReference type="EMBL" id="CAG7837538.1"/>
    </source>
</evidence>
<evidence type="ECO:0000313" key="3">
    <source>
        <dbReference type="Proteomes" id="UP000708208"/>
    </source>
</evidence>
<protein>
    <recommendedName>
        <fullName evidence="1">Amine oxidase domain-containing protein</fullName>
    </recommendedName>
</protein>
<accession>A0A8J2PNE5</accession>
<dbReference type="PANTHER" id="PTHR10742">
    <property type="entry name" value="FLAVIN MONOAMINE OXIDASE"/>
    <property type="match status" value="1"/>
</dbReference>
<dbReference type="EMBL" id="CAJVCH010571447">
    <property type="protein sequence ID" value="CAG7837538.1"/>
    <property type="molecule type" value="Genomic_DNA"/>
</dbReference>
<dbReference type="AlphaFoldDB" id="A0A8J2PNE5"/>
<comment type="caution">
    <text evidence="2">The sequence shown here is derived from an EMBL/GenBank/DDBJ whole genome shotgun (WGS) entry which is preliminary data.</text>
</comment>
<proteinExistence type="predicted"/>
<dbReference type="InterPro" id="IPR050281">
    <property type="entry name" value="Flavin_monoamine_oxidase"/>
</dbReference>
<dbReference type="Pfam" id="PF01593">
    <property type="entry name" value="Amino_oxidase"/>
    <property type="match status" value="1"/>
</dbReference>
<dbReference type="PANTHER" id="PTHR10742:SF398">
    <property type="entry name" value="AMINE OXIDASE DOMAIN-CONTAINING PROTEIN-RELATED"/>
    <property type="match status" value="1"/>
</dbReference>
<evidence type="ECO:0000259" key="1">
    <source>
        <dbReference type="Pfam" id="PF01593"/>
    </source>
</evidence>
<feature type="domain" description="Amine oxidase" evidence="1">
    <location>
        <begin position="2"/>
        <end position="410"/>
    </location>
</feature>
<name>A0A8J2PNE5_9HEXA</name>
<organism evidence="2 3">
    <name type="scientific">Allacma fusca</name>
    <dbReference type="NCBI Taxonomy" id="39272"/>
    <lineage>
        <taxon>Eukaryota</taxon>
        <taxon>Metazoa</taxon>
        <taxon>Ecdysozoa</taxon>
        <taxon>Arthropoda</taxon>
        <taxon>Hexapoda</taxon>
        <taxon>Collembola</taxon>
        <taxon>Symphypleona</taxon>
        <taxon>Sminthuridae</taxon>
        <taxon>Allacma</taxon>
    </lineage>
</organism>